<organism evidence="3 4">
    <name type="scientific">Reticulomyxa filosa</name>
    <dbReference type="NCBI Taxonomy" id="46433"/>
    <lineage>
        <taxon>Eukaryota</taxon>
        <taxon>Sar</taxon>
        <taxon>Rhizaria</taxon>
        <taxon>Retaria</taxon>
        <taxon>Foraminifera</taxon>
        <taxon>Monothalamids</taxon>
        <taxon>Reticulomyxidae</taxon>
        <taxon>Reticulomyxa</taxon>
    </lineage>
</organism>
<dbReference type="SUPFAM" id="SSF52540">
    <property type="entry name" value="P-loop containing nucleoside triphosphate hydrolases"/>
    <property type="match status" value="1"/>
</dbReference>
<dbReference type="PROSITE" id="PS51419">
    <property type="entry name" value="RAB"/>
    <property type="match status" value="1"/>
</dbReference>
<dbReference type="AlphaFoldDB" id="X6N2B8"/>
<evidence type="ECO:0000313" key="4">
    <source>
        <dbReference type="Proteomes" id="UP000023152"/>
    </source>
</evidence>
<comment type="caution">
    <text evidence="3">The sequence shown here is derived from an EMBL/GenBank/DDBJ whole genome shotgun (WGS) entry which is preliminary data.</text>
</comment>
<dbReference type="PROSITE" id="PS51421">
    <property type="entry name" value="RAS"/>
    <property type="match status" value="1"/>
</dbReference>
<evidence type="ECO:0000313" key="3">
    <source>
        <dbReference type="EMBL" id="ETO20385.1"/>
    </source>
</evidence>
<feature type="non-terminal residue" evidence="3">
    <location>
        <position position="171"/>
    </location>
</feature>
<protein>
    <submittedName>
        <fullName evidence="3">GTP-binding protein</fullName>
    </submittedName>
</protein>
<dbReference type="PANTHER" id="PTHR24070">
    <property type="entry name" value="RAS, DI-RAS, AND RHEB FAMILY MEMBERS OF SMALL GTPASE SUPERFAMILY"/>
    <property type="match status" value="1"/>
</dbReference>
<evidence type="ECO:0000256" key="1">
    <source>
        <dbReference type="ARBA" id="ARBA00022741"/>
    </source>
</evidence>
<keyword evidence="1" id="KW-0547">Nucleotide-binding</keyword>
<evidence type="ECO:0000256" key="2">
    <source>
        <dbReference type="ARBA" id="ARBA00023134"/>
    </source>
</evidence>
<dbReference type="OrthoDB" id="5976022at2759"/>
<dbReference type="Gene3D" id="3.40.50.300">
    <property type="entry name" value="P-loop containing nucleotide triphosphate hydrolases"/>
    <property type="match status" value="1"/>
</dbReference>
<sequence>MRLTKDKFLGEYDPTIEDNYKKKTEVDGKPALLDILDTAVLYWFTYFSVYTSVLHGHFDEPFFFFFFAVFNDQGQEDFVTMKSEWFREGEGFIIVYSITSEDSLLQDAAKYHDEILSEKGTSKVPMYYVKKKKKKNTYLPPPPPSFFLLTVTIFDERKNKKKRKKDPTLGF</sequence>
<dbReference type="GO" id="GO:0007165">
    <property type="term" value="P:signal transduction"/>
    <property type="evidence" value="ECO:0007669"/>
    <property type="project" value="InterPro"/>
</dbReference>
<accession>X6N2B8</accession>
<gene>
    <name evidence="3" type="ORF">RFI_16832</name>
</gene>
<dbReference type="GO" id="GO:0016020">
    <property type="term" value="C:membrane"/>
    <property type="evidence" value="ECO:0007669"/>
    <property type="project" value="InterPro"/>
</dbReference>
<dbReference type="GO" id="GO:0003924">
    <property type="term" value="F:GTPase activity"/>
    <property type="evidence" value="ECO:0007669"/>
    <property type="project" value="InterPro"/>
</dbReference>
<keyword evidence="2" id="KW-0342">GTP-binding</keyword>
<dbReference type="InterPro" id="IPR001806">
    <property type="entry name" value="Small_GTPase"/>
</dbReference>
<dbReference type="Proteomes" id="UP000023152">
    <property type="component" value="Unassembled WGS sequence"/>
</dbReference>
<proteinExistence type="predicted"/>
<name>X6N2B8_RETFI</name>
<dbReference type="GO" id="GO:0005525">
    <property type="term" value="F:GTP binding"/>
    <property type="evidence" value="ECO:0007669"/>
    <property type="project" value="UniProtKB-KW"/>
</dbReference>
<dbReference type="Pfam" id="PF00071">
    <property type="entry name" value="Ras"/>
    <property type="match status" value="2"/>
</dbReference>
<reference evidence="3 4" key="1">
    <citation type="journal article" date="2013" name="Curr. Biol.">
        <title>The Genome of the Foraminiferan Reticulomyxa filosa.</title>
        <authorList>
            <person name="Glockner G."/>
            <person name="Hulsmann N."/>
            <person name="Schleicher M."/>
            <person name="Noegel A.A."/>
            <person name="Eichinger L."/>
            <person name="Gallinger C."/>
            <person name="Pawlowski J."/>
            <person name="Sierra R."/>
            <person name="Euteneuer U."/>
            <person name="Pillet L."/>
            <person name="Moustafa A."/>
            <person name="Platzer M."/>
            <person name="Groth M."/>
            <person name="Szafranski K."/>
            <person name="Schliwa M."/>
        </authorList>
    </citation>
    <scope>NUCLEOTIDE SEQUENCE [LARGE SCALE GENOMIC DNA]</scope>
</reference>
<keyword evidence="4" id="KW-1185">Reference proteome</keyword>
<dbReference type="InterPro" id="IPR027417">
    <property type="entry name" value="P-loop_NTPase"/>
</dbReference>
<dbReference type="InterPro" id="IPR020849">
    <property type="entry name" value="Small_GTPase_Ras-type"/>
</dbReference>
<dbReference type="SMART" id="SM00173">
    <property type="entry name" value="RAS"/>
    <property type="match status" value="1"/>
</dbReference>
<dbReference type="EMBL" id="ASPP01012660">
    <property type="protein sequence ID" value="ETO20385.1"/>
    <property type="molecule type" value="Genomic_DNA"/>
</dbReference>